<evidence type="ECO:0000313" key="2">
    <source>
        <dbReference type="Proteomes" id="UP001256588"/>
    </source>
</evidence>
<gene>
    <name evidence="1" type="ORF">J2W68_002128</name>
</gene>
<dbReference type="EMBL" id="JAVDWO010000007">
    <property type="protein sequence ID" value="MDR7193394.1"/>
    <property type="molecule type" value="Genomic_DNA"/>
</dbReference>
<accession>A0ABU1XX97</accession>
<proteinExistence type="predicted"/>
<dbReference type="RefSeq" id="WP_310235562.1">
    <property type="nucleotide sequence ID" value="NZ_JAVDWO010000007.1"/>
</dbReference>
<comment type="caution">
    <text evidence="1">The sequence shown here is derived from an EMBL/GenBank/DDBJ whole genome shotgun (WGS) entry which is preliminary data.</text>
</comment>
<name>A0ABU1XX97_9GAMM</name>
<protein>
    <submittedName>
        <fullName evidence="1">Uncharacterized protein</fullName>
    </submittedName>
</protein>
<sequence length="77" mass="8631">MNLAAPFAMTKVRVLALRRYVHGRKGLDEPTYRMHLSAVGADSTLHLTSTQYDALLARLRPLPDRERREKATAGARA</sequence>
<reference evidence="1 2" key="1">
    <citation type="submission" date="2023-07" db="EMBL/GenBank/DDBJ databases">
        <title>Sorghum-associated microbial communities from plants grown in Nebraska, USA.</title>
        <authorList>
            <person name="Schachtman D."/>
        </authorList>
    </citation>
    <scope>NUCLEOTIDE SEQUENCE [LARGE SCALE GENOMIC DNA]</scope>
    <source>
        <strain evidence="1 2">4099</strain>
    </source>
</reference>
<dbReference type="Proteomes" id="UP001256588">
    <property type="component" value="Unassembled WGS sequence"/>
</dbReference>
<evidence type="ECO:0000313" key="1">
    <source>
        <dbReference type="EMBL" id="MDR7193394.1"/>
    </source>
</evidence>
<keyword evidence="2" id="KW-1185">Reference proteome</keyword>
<organism evidence="1 2">
    <name type="scientific">Luteimonas terrae</name>
    <dbReference type="NCBI Taxonomy" id="1530191"/>
    <lineage>
        <taxon>Bacteria</taxon>
        <taxon>Pseudomonadati</taxon>
        <taxon>Pseudomonadota</taxon>
        <taxon>Gammaproteobacteria</taxon>
        <taxon>Lysobacterales</taxon>
        <taxon>Lysobacteraceae</taxon>
        <taxon>Luteimonas</taxon>
    </lineage>
</organism>